<organism evidence="1 2">
    <name type="scientific">Populus trichocarpa</name>
    <name type="common">Western balsam poplar</name>
    <name type="synonym">Populus balsamifera subsp. trichocarpa</name>
    <dbReference type="NCBI Taxonomy" id="3694"/>
    <lineage>
        <taxon>Eukaryota</taxon>
        <taxon>Viridiplantae</taxon>
        <taxon>Streptophyta</taxon>
        <taxon>Embryophyta</taxon>
        <taxon>Tracheophyta</taxon>
        <taxon>Spermatophyta</taxon>
        <taxon>Magnoliopsida</taxon>
        <taxon>eudicotyledons</taxon>
        <taxon>Gunneridae</taxon>
        <taxon>Pentapetalae</taxon>
        <taxon>rosids</taxon>
        <taxon>fabids</taxon>
        <taxon>Malpighiales</taxon>
        <taxon>Salicaceae</taxon>
        <taxon>Saliceae</taxon>
        <taxon>Populus</taxon>
    </lineage>
</organism>
<evidence type="ECO:0000313" key="1">
    <source>
        <dbReference type="EMBL" id="PNT19355.1"/>
    </source>
</evidence>
<evidence type="ECO:0000313" key="2">
    <source>
        <dbReference type="Proteomes" id="UP000006729"/>
    </source>
</evidence>
<dbReference type="EMBL" id="CM009298">
    <property type="protein sequence ID" value="PNT19355.1"/>
    <property type="molecule type" value="Genomic_DNA"/>
</dbReference>
<dbReference type="AlphaFoldDB" id="A0A2K1Z248"/>
<reference evidence="1 2" key="1">
    <citation type="journal article" date="2006" name="Science">
        <title>The genome of black cottonwood, Populus trichocarpa (Torr. &amp; Gray).</title>
        <authorList>
            <person name="Tuskan G.A."/>
            <person name="Difazio S."/>
            <person name="Jansson S."/>
            <person name="Bohlmann J."/>
            <person name="Grigoriev I."/>
            <person name="Hellsten U."/>
            <person name="Putnam N."/>
            <person name="Ralph S."/>
            <person name="Rombauts S."/>
            <person name="Salamov A."/>
            <person name="Schein J."/>
            <person name="Sterck L."/>
            <person name="Aerts A."/>
            <person name="Bhalerao R.R."/>
            <person name="Bhalerao R.P."/>
            <person name="Blaudez D."/>
            <person name="Boerjan W."/>
            <person name="Brun A."/>
            <person name="Brunner A."/>
            <person name="Busov V."/>
            <person name="Campbell M."/>
            <person name="Carlson J."/>
            <person name="Chalot M."/>
            <person name="Chapman J."/>
            <person name="Chen G.L."/>
            <person name="Cooper D."/>
            <person name="Coutinho P.M."/>
            <person name="Couturier J."/>
            <person name="Covert S."/>
            <person name="Cronk Q."/>
            <person name="Cunningham R."/>
            <person name="Davis J."/>
            <person name="Degroeve S."/>
            <person name="Dejardin A."/>
            <person name="Depamphilis C."/>
            <person name="Detter J."/>
            <person name="Dirks B."/>
            <person name="Dubchak I."/>
            <person name="Duplessis S."/>
            <person name="Ehlting J."/>
            <person name="Ellis B."/>
            <person name="Gendler K."/>
            <person name="Goodstein D."/>
            <person name="Gribskov M."/>
            <person name="Grimwood J."/>
            <person name="Groover A."/>
            <person name="Gunter L."/>
            <person name="Hamberger B."/>
            <person name="Heinze B."/>
            <person name="Helariutta Y."/>
            <person name="Henrissat B."/>
            <person name="Holligan D."/>
            <person name="Holt R."/>
            <person name="Huang W."/>
            <person name="Islam-Faridi N."/>
            <person name="Jones S."/>
            <person name="Jones-Rhoades M."/>
            <person name="Jorgensen R."/>
            <person name="Joshi C."/>
            <person name="Kangasjarvi J."/>
            <person name="Karlsson J."/>
            <person name="Kelleher C."/>
            <person name="Kirkpatrick R."/>
            <person name="Kirst M."/>
            <person name="Kohler A."/>
            <person name="Kalluri U."/>
            <person name="Larimer F."/>
            <person name="Leebens-Mack J."/>
            <person name="Leple J.C."/>
            <person name="Locascio P."/>
            <person name="Lou Y."/>
            <person name="Lucas S."/>
            <person name="Martin F."/>
            <person name="Montanini B."/>
            <person name="Napoli C."/>
            <person name="Nelson D.R."/>
            <person name="Nelson C."/>
            <person name="Nieminen K."/>
            <person name="Nilsson O."/>
            <person name="Pereda V."/>
            <person name="Peter G."/>
            <person name="Philippe R."/>
            <person name="Pilate G."/>
            <person name="Poliakov A."/>
            <person name="Razumovskaya J."/>
            <person name="Richardson P."/>
            <person name="Rinaldi C."/>
            <person name="Ritland K."/>
            <person name="Rouze P."/>
            <person name="Ryaboy D."/>
            <person name="Schmutz J."/>
            <person name="Schrader J."/>
            <person name="Segerman B."/>
            <person name="Shin H."/>
            <person name="Siddiqui A."/>
            <person name="Sterky F."/>
            <person name="Terry A."/>
            <person name="Tsai C.J."/>
            <person name="Uberbacher E."/>
            <person name="Unneberg P."/>
            <person name="Vahala J."/>
            <person name="Wall K."/>
            <person name="Wessler S."/>
            <person name="Yang G."/>
            <person name="Yin T."/>
            <person name="Douglas C."/>
            <person name="Marra M."/>
            <person name="Sandberg G."/>
            <person name="Van de Peer Y."/>
            <person name="Rokhsar D."/>
        </authorList>
    </citation>
    <scope>NUCLEOTIDE SEQUENCE [LARGE SCALE GENOMIC DNA]</scope>
    <source>
        <strain evidence="2">cv. Nisqually</strain>
    </source>
</reference>
<protein>
    <submittedName>
        <fullName evidence="1">Uncharacterized protein</fullName>
    </submittedName>
</protein>
<accession>A0A2K1Z248</accession>
<dbReference type="Proteomes" id="UP000006729">
    <property type="component" value="Chromosome 9"/>
</dbReference>
<gene>
    <name evidence="1" type="ORF">POPTR_009G034200</name>
</gene>
<proteinExistence type="predicted"/>
<name>A0A2K1Z248_POPTR</name>
<dbReference type="InParanoid" id="A0A2K1Z248"/>
<keyword evidence="2" id="KW-1185">Reference proteome</keyword>
<sequence>MRHYIKHTNIFACFDHCSICNLSSRWLAFGLLMRLMNLSDLSGGKRTMTTIIVYFRDHLVLMVVALSTDE</sequence>